<protein>
    <recommendedName>
        <fullName evidence="3">ATPase F1/V1/A1 complex alpha/beta subunit N-terminal domain-containing protein</fullName>
    </recommendedName>
</protein>
<evidence type="ECO:0000313" key="1">
    <source>
        <dbReference type="EMBL" id="PNP37014.1"/>
    </source>
</evidence>
<accession>A0A2K0SUR8</accession>
<evidence type="ECO:0008006" key="3">
    <source>
        <dbReference type="Google" id="ProtNLM"/>
    </source>
</evidence>
<proteinExistence type="predicted"/>
<gene>
    <name evidence="1" type="ORF">TGAMA5MH_11092</name>
</gene>
<sequence length="51" mass="5681">MGDAREPSLYSVNPRIRYNTVGGVNGPLVILENVKYPRYNEMVTLTLPDGT</sequence>
<comment type="caution">
    <text evidence="1">The sequence shown here is derived from an EMBL/GenBank/DDBJ whole genome shotgun (WGS) entry which is preliminary data.</text>
</comment>
<organism evidence="1 2">
    <name type="scientific">Trichoderma gamsii</name>
    <dbReference type="NCBI Taxonomy" id="398673"/>
    <lineage>
        <taxon>Eukaryota</taxon>
        <taxon>Fungi</taxon>
        <taxon>Dikarya</taxon>
        <taxon>Ascomycota</taxon>
        <taxon>Pezizomycotina</taxon>
        <taxon>Sordariomycetes</taxon>
        <taxon>Hypocreomycetidae</taxon>
        <taxon>Hypocreales</taxon>
        <taxon>Hypocreaceae</taxon>
        <taxon>Trichoderma</taxon>
    </lineage>
</organism>
<dbReference type="OrthoDB" id="1735853at2759"/>
<dbReference type="AlphaFoldDB" id="A0A2K0SUR8"/>
<name>A0A2K0SUR8_9HYPO</name>
<dbReference type="EMBL" id="MTYH01000236">
    <property type="protein sequence ID" value="PNP37014.1"/>
    <property type="molecule type" value="Genomic_DNA"/>
</dbReference>
<evidence type="ECO:0000313" key="2">
    <source>
        <dbReference type="Proteomes" id="UP000236546"/>
    </source>
</evidence>
<reference evidence="1 2" key="1">
    <citation type="submission" date="2017-02" db="EMBL/GenBank/DDBJ databases">
        <title>Genomes of Trichoderma spp. with biocontrol activity.</title>
        <authorList>
            <person name="Gardiner D."/>
            <person name="Kazan K."/>
            <person name="Vos C."/>
            <person name="Harvey P."/>
        </authorList>
    </citation>
    <scope>NUCLEOTIDE SEQUENCE [LARGE SCALE GENOMIC DNA]</scope>
    <source>
        <strain evidence="1 2">A5MH</strain>
    </source>
</reference>
<dbReference type="Proteomes" id="UP000236546">
    <property type="component" value="Unassembled WGS sequence"/>
</dbReference>